<dbReference type="AlphaFoldDB" id="A0A8H7F1E4"/>
<organism evidence="2 3">
    <name type="scientific">Agaricus bisporus var. burnettii</name>
    <dbReference type="NCBI Taxonomy" id="192524"/>
    <lineage>
        <taxon>Eukaryota</taxon>
        <taxon>Fungi</taxon>
        <taxon>Dikarya</taxon>
        <taxon>Basidiomycota</taxon>
        <taxon>Agaricomycotina</taxon>
        <taxon>Agaricomycetes</taxon>
        <taxon>Agaricomycetidae</taxon>
        <taxon>Agaricales</taxon>
        <taxon>Agaricineae</taxon>
        <taxon>Agaricaceae</taxon>
        <taxon>Agaricus</taxon>
    </lineage>
</organism>
<name>A0A8H7F1E4_AGABI</name>
<reference evidence="2 3" key="1">
    <citation type="journal article" name="Sci. Rep.">
        <title>Telomere-to-telomere assembled and centromere annotated genomes of the two main subspecies of the button mushroom Agaricus bisporus reveal especially polymorphic chromosome ends.</title>
        <authorList>
            <person name="Sonnenberg A.S.M."/>
            <person name="Sedaghat-Telgerd N."/>
            <person name="Lavrijssen B."/>
            <person name="Ohm R.A."/>
            <person name="Hendrickx P.M."/>
            <person name="Scholtmeijer K."/>
            <person name="Baars J.J.P."/>
            <person name="van Peer A."/>
        </authorList>
    </citation>
    <scope>NUCLEOTIDE SEQUENCE [LARGE SCALE GENOMIC DNA]</scope>
    <source>
        <strain evidence="2 3">H119_p4</strain>
    </source>
</reference>
<protein>
    <recommendedName>
        <fullName evidence="1">HNH nuclease domain-containing protein</fullName>
    </recommendedName>
</protein>
<dbReference type="EMBL" id="JABXXO010000007">
    <property type="protein sequence ID" value="KAF7773118.1"/>
    <property type="molecule type" value="Genomic_DNA"/>
</dbReference>
<evidence type="ECO:0000313" key="3">
    <source>
        <dbReference type="Proteomes" id="UP000629468"/>
    </source>
</evidence>
<proteinExistence type="predicted"/>
<dbReference type="Pfam" id="PF13391">
    <property type="entry name" value="HNH_2"/>
    <property type="match status" value="1"/>
</dbReference>
<sequence>MPSTPLPKPDSDEVQRFAYGEPNLLNAYQVCLDFEEQLALTEKVRLVRILGYLLLYAPNLSVCNEIAQSIHSCKDQSAFTDLGAFFEINIIKPFKNHRGPTPTPSEHPSRPSFETTKKDIEAEITEAPRNHKEAKRQALIRDNWRCVVTGTLHKDAPADIFKAAEPPIITAYTECAHIIPEAIFFNIKSKEEKSPKRDYSASILAVLKQFGYDTSTFSGEKVHSLTNVITMDKNIHDVFNRLELYFEATATQNHYDVKSFSAYPINAYQRDSVTFSTKYPESLPIPSPELLALHATCCKVAHLSGSAEYIDSVYDDLEEIGVLASDGTSDGLLRFQLLALDNSMMTIEA</sequence>
<dbReference type="InterPro" id="IPR003615">
    <property type="entry name" value="HNH_nuc"/>
</dbReference>
<evidence type="ECO:0000259" key="1">
    <source>
        <dbReference type="Pfam" id="PF13391"/>
    </source>
</evidence>
<gene>
    <name evidence="2" type="ORF">Agabi119p4_5285</name>
</gene>
<comment type="caution">
    <text evidence="2">The sequence shown here is derived from an EMBL/GenBank/DDBJ whole genome shotgun (WGS) entry which is preliminary data.</text>
</comment>
<feature type="domain" description="HNH nuclease" evidence="1">
    <location>
        <begin position="146"/>
        <end position="246"/>
    </location>
</feature>
<evidence type="ECO:0000313" key="2">
    <source>
        <dbReference type="EMBL" id="KAF7773118.1"/>
    </source>
</evidence>
<accession>A0A8H7F1E4</accession>
<dbReference type="Proteomes" id="UP000629468">
    <property type="component" value="Unassembled WGS sequence"/>
</dbReference>